<comment type="subunit">
    <text evidence="2">Monomer.</text>
</comment>
<sequence length="553" mass="61293">MRHRRILSLWFPRLGAERLIRAEPWLADIPFAVVGEEAQAQVITSLNDRAQQLGIYRGQPLRDAHALCADLVTRSAIPHRDLAFLNVLHRWAGRYSPWVAPEPPDALVIDLTGCAHLFGGEPALMQQVAQDCADLGLSVRQGLADTLGAAWALARFTRQDATSHRNGDAIDQEARATRSRAGKRRHWERGGLPPGAPAQDLPQGCIAGIGQSWSAISPLPVAALRIDAHTQNQLNRLGLRRIADLIGQPRAGLARRFGRGLVDQLDKATGSAPEPISPARAPDRFSARLSLPDPIGLADDVAEALARLTGHLCERLKQRGRGARVLRLEAYRADHTMQWLTLKSAVASHDPARLMPLLRMKIDEIDAGPGIDMLRLEAIQHEPIHARTMAGHAEAAARGQARQEKGLETATEDLLSRLGARIGMDEITRRHPGNSHIPEKGALVLAAAWSEPAQDWPRHPVRRPLQLWRPEPVHAPDTPALPKRFRWRGRDFAPKGATGPERIAPEWWLDDPEWRSGPRDYWRVETDKGERLWLFYAHGGAMSSGWFCQGEFA</sequence>
<evidence type="ECO:0000313" key="10">
    <source>
        <dbReference type="Proteomes" id="UP001241605"/>
    </source>
</evidence>
<evidence type="ECO:0000256" key="5">
    <source>
        <dbReference type="ARBA" id="ARBA00025589"/>
    </source>
</evidence>
<dbReference type="InterPro" id="IPR043128">
    <property type="entry name" value="Rev_trsase/Diguanyl_cyclase"/>
</dbReference>
<name>A0ABY8QHT3_9RHOB</name>
<dbReference type="PANTHER" id="PTHR35369:SF2">
    <property type="entry name" value="BLR3025 PROTEIN"/>
    <property type="match status" value="1"/>
</dbReference>
<accession>A0ABY8QHT3</accession>
<dbReference type="EC" id="2.7.7.7" evidence="3"/>
<dbReference type="InterPro" id="IPR017961">
    <property type="entry name" value="DNA_pol_Y-fam_little_finger"/>
</dbReference>
<organism evidence="9 10">
    <name type="scientific">Tropicibacter oceani</name>
    <dbReference type="NCBI Taxonomy" id="3058420"/>
    <lineage>
        <taxon>Bacteria</taxon>
        <taxon>Pseudomonadati</taxon>
        <taxon>Pseudomonadota</taxon>
        <taxon>Alphaproteobacteria</taxon>
        <taxon>Rhodobacterales</taxon>
        <taxon>Roseobacteraceae</taxon>
        <taxon>Tropicibacter</taxon>
    </lineage>
</organism>
<protein>
    <recommendedName>
        <fullName evidence="3">DNA-directed DNA polymerase</fullName>
        <ecNumber evidence="3">2.7.7.7</ecNumber>
    </recommendedName>
</protein>
<evidence type="ECO:0000256" key="3">
    <source>
        <dbReference type="ARBA" id="ARBA00012417"/>
    </source>
</evidence>
<dbReference type="InterPro" id="IPR043502">
    <property type="entry name" value="DNA/RNA_pol_sf"/>
</dbReference>
<keyword evidence="10" id="KW-1185">Reference proteome</keyword>
<comment type="catalytic activity">
    <reaction evidence="6">
        <text>DNA(n) + a 2'-deoxyribonucleoside 5'-triphosphate = DNA(n+1) + diphosphate</text>
        <dbReference type="Rhea" id="RHEA:22508"/>
        <dbReference type="Rhea" id="RHEA-COMP:17339"/>
        <dbReference type="Rhea" id="RHEA-COMP:17340"/>
        <dbReference type="ChEBI" id="CHEBI:33019"/>
        <dbReference type="ChEBI" id="CHEBI:61560"/>
        <dbReference type="ChEBI" id="CHEBI:173112"/>
        <dbReference type="EC" id="2.7.7.7"/>
    </reaction>
</comment>
<evidence type="ECO:0000256" key="4">
    <source>
        <dbReference type="ARBA" id="ARBA00022763"/>
    </source>
</evidence>
<dbReference type="InterPro" id="IPR001126">
    <property type="entry name" value="UmuC"/>
</dbReference>
<dbReference type="Pfam" id="PF11799">
    <property type="entry name" value="IMS_C"/>
    <property type="match status" value="1"/>
</dbReference>
<keyword evidence="4" id="KW-0227">DNA damage</keyword>
<dbReference type="PANTHER" id="PTHR35369">
    <property type="entry name" value="BLR3025 PROTEIN-RELATED"/>
    <property type="match status" value="1"/>
</dbReference>
<feature type="compositionally biased region" description="Basic residues" evidence="7">
    <location>
        <begin position="177"/>
        <end position="187"/>
    </location>
</feature>
<dbReference type="Gene3D" id="3.40.1170.60">
    <property type="match status" value="1"/>
</dbReference>
<reference evidence="9 10" key="1">
    <citation type="submission" date="2023-05" db="EMBL/GenBank/DDBJ databases">
        <title>YMD87, complete Genome.</title>
        <authorList>
            <person name="Zhang J."/>
            <person name="Xu X."/>
        </authorList>
    </citation>
    <scope>NUCLEOTIDE SEQUENCE [LARGE SCALE GENOMIC DNA]</scope>
    <source>
        <strain evidence="9 10">YMD87</strain>
    </source>
</reference>
<evidence type="ECO:0000256" key="2">
    <source>
        <dbReference type="ARBA" id="ARBA00011245"/>
    </source>
</evidence>
<dbReference type="Pfam" id="PF00817">
    <property type="entry name" value="IMS"/>
    <property type="match status" value="1"/>
</dbReference>
<dbReference type="RefSeq" id="WP_282300838.1">
    <property type="nucleotide sequence ID" value="NZ_CP124616.1"/>
</dbReference>
<dbReference type="EMBL" id="CP124616">
    <property type="protein sequence ID" value="WGW04207.1"/>
    <property type="molecule type" value="Genomic_DNA"/>
</dbReference>
<proteinExistence type="inferred from homology"/>
<dbReference type="InterPro" id="IPR050356">
    <property type="entry name" value="SulA_CellDiv_inhibitor"/>
</dbReference>
<feature type="domain" description="UmuC" evidence="8">
    <location>
        <begin position="17"/>
        <end position="68"/>
    </location>
</feature>
<evidence type="ECO:0000256" key="6">
    <source>
        <dbReference type="ARBA" id="ARBA00049244"/>
    </source>
</evidence>
<dbReference type="CDD" id="cd03468">
    <property type="entry name" value="PolY_like"/>
    <property type="match status" value="1"/>
</dbReference>
<dbReference type="Proteomes" id="UP001241605">
    <property type="component" value="Chromosome"/>
</dbReference>
<dbReference type="PROSITE" id="PS50173">
    <property type="entry name" value="UMUC"/>
    <property type="match status" value="1"/>
</dbReference>
<gene>
    <name evidence="9" type="ORF">QF118_01330</name>
</gene>
<comment type="similarity">
    <text evidence="1">Belongs to the DNA polymerase type-Y family.</text>
</comment>
<evidence type="ECO:0000259" key="8">
    <source>
        <dbReference type="PROSITE" id="PS50173"/>
    </source>
</evidence>
<dbReference type="SUPFAM" id="SSF56672">
    <property type="entry name" value="DNA/RNA polymerases"/>
    <property type="match status" value="1"/>
</dbReference>
<dbReference type="Gene3D" id="3.30.70.270">
    <property type="match status" value="1"/>
</dbReference>
<evidence type="ECO:0000313" key="9">
    <source>
        <dbReference type="EMBL" id="WGW04207.1"/>
    </source>
</evidence>
<evidence type="ECO:0000256" key="1">
    <source>
        <dbReference type="ARBA" id="ARBA00010945"/>
    </source>
</evidence>
<comment type="function">
    <text evidence="5">Poorly processive, error-prone DNA polymerase involved in untargeted mutagenesis. Copies undamaged DNA at stalled replication forks, which arise in vivo from mismatched or misaligned primer ends. These misaligned primers can be extended by PolIV. Exhibits no 3'-5' exonuclease (proofreading) activity. May be involved in translesional synthesis, in conjunction with the beta clamp from PolIII.</text>
</comment>
<feature type="region of interest" description="Disordered" evidence="7">
    <location>
        <begin position="174"/>
        <end position="199"/>
    </location>
</feature>
<evidence type="ECO:0000256" key="7">
    <source>
        <dbReference type="SAM" id="MobiDB-lite"/>
    </source>
</evidence>